<evidence type="ECO:0000256" key="2">
    <source>
        <dbReference type="SAM" id="MobiDB-lite"/>
    </source>
</evidence>
<evidence type="ECO:0000259" key="3">
    <source>
        <dbReference type="Pfam" id="PF12638"/>
    </source>
</evidence>
<dbReference type="EMBL" id="MVGT01003961">
    <property type="protein sequence ID" value="OVA02166.1"/>
    <property type="molecule type" value="Genomic_DNA"/>
</dbReference>
<evidence type="ECO:0000313" key="4">
    <source>
        <dbReference type="EMBL" id="OVA02166.1"/>
    </source>
</evidence>
<reference evidence="4 5" key="1">
    <citation type="journal article" date="2017" name="Mol. Plant">
        <title>The Genome of Medicinal Plant Macleaya cordata Provides New Insights into Benzylisoquinoline Alkaloids Metabolism.</title>
        <authorList>
            <person name="Liu X."/>
            <person name="Liu Y."/>
            <person name="Huang P."/>
            <person name="Ma Y."/>
            <person name="Qing Z."/>
            <person name="Tang Q."/>
            <person name="Cao H."/>
            <person name="Cheng P."/>
            <person name="Zheng Y."/>
            <person name="Yuan Z."/>
            <person name="Zhou Y."/>
            <person name="Liu J."/>
            <person name="Tang Z."/>
            <person name="Zhuo Y."/>
            <person name="Zhang Y."/>
            <person name="Yu L."/>
            <person name="Huang J."/>
            <person name="Yang P."/>
            <person name="Peng Q."/>
            <person name="Zhang J."/>
            <person name="Jiang W."/>
            <person name="Zhang Z."/>
            <person name="Lin K."/>
            <person name="Ro D.K."/>
            <person name="Chen X."/>
            <person name="Xiong X."/>
            <person name="Shang Y."/>
            <person name="Huang S."/>
            <person name="Zeng J."/>
        </authorList>
    </citation>
    <scope>NUCLEOTIDE SEQUENCE [LARGE SCALE GENOMIC DNA]</scope>
    <source>
        <strain evidence="5">cv. BLH2017</strain>
        <tissue evidence="4">Root</tissue>
    </source>
</reference>
<organism evidence="4 5">
    <name type="scientific">Macleaya cordata</name>
    <name type="common">Five-seeded plume-poppy</name>
    <name type="synonym">Bocconia cordata</name>
    <dbReference type="NCBI Taxonomy" id="56857"/>
    <lineage>
        <taxon>Eukaryota</taxon>
        <taxon>Viridiplantae</taxon>
        <taxon>Streptophyta</taxon>
        <taxon>Embryophyta</taxon>
        <taxon>Tracheophyta</taxon>
        <taxon>Spermatophyta</taxon>
        <taxon>Magnoliopsida</taxon>
        <taxon>Ranunculales</taxon>
        <taxon>Papaveraceae</taxon>
        <taxon>Papaveroideae</taxon>
        <taxon>Macleaya</taxon>
    </lineage>
</organism>
<feature type="region of interest" description="Disordered" evidence="2">
    <location>
        <begin position="469"/>
        <end position="489"/>
    </location>
</feature>
<gene>
    <name evidence="4" type="ORF">BVC80_8795g9</name>
</gene>
<name>A0A200PVD6_MACCD</name>
<proteinExistence type="inferred from homology"/>
<dbReference type="InParanoid" id="A0A200PVD6"/>
<dbReference type="PANTHER" id="PTHR31750:SF18">
    <property type="entry name" value="MAGNESIUM DECHELATASE SGRL, CHLOROPLASTIC"/>
    <property type="match status" value="1"/>
</dbReference>
<accession>A0A200PVD6</accession>
<dbReference type="Pfam" id="PF12638">
    <property type="entry name" value="Staygreen"/>
    <property type="match status" value="1"/>
</dbReference>
<comment type="caution">
    <text evidence="4">The sequence shown here is derived from an EMBL/GenBank/DDBJ whole genome shotgun (WGS) entry which is preliminary data.</text>
</comment>
<protein>
    <submittedName>
        <fullName evidence="4">Staygreen protein</fullName>
    </submittedName>
</protein>
<evidence type="ECO:0000256" key="1">
    <source>
        <dbReference type="ARBA" id="ARBA00009234"/>
    </source>
</evidence>
<dbReference type="OrthoDB" id="1931912at2759"/>
<feature type="compositionally biased region" description="Low complexity" evidence="2">
    <location>
        <begin position="378"/>
        <end position="391"/>
    </location>
</feature>
<dbReference type="STRING" id="56857.A0A200PVD6"/>
<comment type="similarity">
    <text evidence="1">Belongs to the staygreen family.</text>
</comment>
<dbReference type="InterPro" id="IPR024438">
    <property type="entry name" value="Staygreen"/>
</dbReference>
<feature type="region of interest" description="Disordered" evidence="2">
    <location>
        <begin position="350"/>
        <end position="430"/>
    </location>
</feature>
<dbReference type="PANTHER" id="PTHR31750">
    <property type="entry name" value="PROTEIN STAY-GREEN 1, CHLOROPLASTIC-RELATED"/>
    <property type="match status" value="1"/>
</dbReference>
<feature type="domain" description="Staygreen protein" evidence="3">
    <location>
        <begin position="96"/>
        <end position="241"/>
    </location>
</feature>
<dbReference type="Proteomes" id="UP000195402">
    <property type="component" value="Unassembled WGS sequence"/>
</dbReference>
<keyword evidence="5" id="KW-1185">Reference proteome</keyword>
<dbReference type="AlphaFoldDB" id="A0A200PVD6"/>
<feature type="compositionally biased region" description="Basic and acidic residues" evidence="2">
    <location>
        <begin position="418"/>
        <end position="430"/>
    </location>
</feature>
<sequence length="597" mass="66876">MACYSPSPSSSSSSSSCSSTSHNKRGFFFISSNNNNNKNKNKNYYSSASYSTKRTRNTRTVNLISSSLIDERRSTYSSSYNPLVFQAARLLGPPARFEASKLKVVFVGEDHQEINYPRTYTLSHCDLTANLTLTISNAITLDQLKGWYNRDDVVAEWKKVNQEMCLHVHCHVSGPNVLLDVAAEFRYHIFTKELPLVLQAVLHGDSMFFKEHPELMDALVWVYFHSSSKKYNRVECWGALKGAAQRDLRLGNTLSWMEYNVGHAWVVPEFSSCLCRAGLKSCFYFVRANGPKRSAQHSPRYCSGLGWHGMPKSHVGSCRQARHGPIDTAALTGTMDVTCACSTKVQGTPPLGHGKIDQPDVINQENSVRKFKPPTTLSSSSVEVSSKQSSVLPKRCDQSTPQKRASPGSPVVSRQKSFRRESADQTDHKLIVTSTTSLTARRNSSACYYSNSSPIRSRTNGGSDMCKGISRDSSPNKKFNNHRREFGNSKSKAGNVQIHDHQYYYYYSPSTTNKENFRPGSPFNRNQNSYGSWRKRETCTTTTTTTHHVHPDYHEVVDQNSSPSVLGEGVYGDKDLDSLQIDDLDNPLISLDCFIFL</sequence>
<evidence type="ECO:0000313" key="5">
    <source>
        <dbReference type="Proteomes" id="UP000195402"/>
    </source>
</evidence>